<sequence length="174" mass="20947">MKKQYLFIDGYNLLFRMKEYNLIKSSTFPTERDVLIDMLREYAGGNNYIVYCVFDAYLTRAKEYIKEEPPISIVYTKTGQRADQWIERKTRELRIDHFVDIIVVSDDNDERDTTLGYGAILRDCHMFIKELKDRKQSVSKMTRKHNSRELKNRHIRMSDKDRRKLENFIKNGKF</sequence>
<evidence type="ECO:0000256" key="1">
    <source>
        <dbReference type="SAM" id="MobiDB-lite"/>
    </source>
</evidence>
<dbReference type="Proteomes" id="UP000070355">
    <property type="component" value="Unassembled WGS sequence"/>
</dbReference>
<dbReference type="PANTHER" id="PTHR34547">
    <property type="entry name" value="YACP-LIKE NYN DOMAIN PROTEIN"/>
    <property type="match status" value="1"/>
</dbReference>
<dbReference type="InterPro" id="IPR010298">
    <property type="entry name" value="YacP-like"/>
</dbReference>
<gene>
    <name evidence="2" type="ORF">HMPREF3186_00476</name>
</gene>
<evidence type="ECO:0000313" key="2">
    <source>
        <dbReference type="EMBL" id="KXB62155.1"/>
    </source>
</evidence>
<comment type="caution">
    <text evidence="2">The sequence shown here is derived from an EMBL/GenBank/DDBJ whole genome shotgun (WGS) entry which is preliminary data.</text>
</comment>
<dbReference type="AlphaFoldDB" id="A0A134A373"/>
<dbReference type="RefSeq" id="WP_060913755.1">
    <property type="nucleotide sequence ID" value="NZ_JAGZGJ010000006.1"/>
</dbReference>
<organism evidence="2 3">
    <name type="scientific">Gemella haemolysans</name>
    <dbReference type="NCBI Taxonomy" id="1379"/>
    <lineage>
        <taxon>Bacteria</taxon>
        <taxon>Bacillati</taxon>
        <taxon>Bacillota</taxon>
        <taxon>Bacilli</taxon>
        <taxon>Bacillales</taxon>
        <taxon>Gemellaceae</taxon>
        <taxon>Gemella</taxon>
    </lineage>
</organism>
<dbReference type="PATRIC" id="fig|1379.3.peg.472"/>
<feature type="compositionally biased region" description="Basic and acidic residues" evidence="1">
    <location>
        <begin position="147"/>
        <end position="156"/>
    </location>
</feature>
<dbReference type="PANTHER" id="PTHR34547:SF1">
    <property type="entry name" value="YACP-LIKE NYN DOMAIN PROTEIN"/>
    <property type="match status" value="1"/>
</dbReference>
<name>A0A134A373_9BACL</name>
<feature type="region of interest" description="Disordered" evidence="1">
    <location>
        <begin position="135"/>
        <end position="156"/>
    </location>
</feature>
<evidence type="ECO:0008006" key="4">
    <source>
        <dbReference type="Google" id="ProtNLM"/>
    </source>
</evidence>
<dbReference type="STRING" id="1379.HMPREF3186_00476"/>
<reference evidence="3" key="1">
    <citation type="submission" date="2016-01" db="EMBL/GenBank/DDBJ databases">
        <authorList>
            <person name="Mitreva M."/>
            <person name="Pepin K.H."/>
            <person name="Mihindukulasuriya K.A."/>
            <person name="Fulton R."/>
            <person name="Fronick C."/>
            <person name="O'Laughlin M."/>
            <person name="Miner T."/>
            <person name="Herter B."/>
            <person name="Rosa B.A."/>
            <person name="Cordes M."/>
            <person name="Tomlinson C."/>
            <person name="Wollam A."/>
            <person name="Palsikar V.B."/>
            <person name="Mardis E.R."/>
            <person name="Wilson R.K."/>
        </authorList>
    </citation>
    <scope>NUCLEOTIDE SEQUENCE [LARGE SCALE GENOMIC DNA]</scope>
    <source>
        <strain evidence="3">DNF01167</strain>
    </source>
</reference>
<protein>
    <recommendedName>
        <fullName evidence="4">NYN domain-containing protein</fullName>
    </recommendedName>
</protein>
<dbReference type="OrthoDB" id="9792160at2"/>
<dbReference type="EMBL" id="LSDC01000026">
    <property type="protein sequence ID" value="KXB62155.1"/>
    <property type="molecule type" value="Genomic_DNA"/>
</dbReference>
<evidence type="ECO:0000313" key="3">
    <source>
        <dbReference type="Proteomes" id="UP000070355"/>
    </source>
</evidence>
<accession>A0A134A373</accession>
<proteinExistence type="predicted"/>
<dbReference type="Pfam" id="PF05991">
    <property type="entry name" value="NYN_YacP"/>
    <property type="match status" value="1"/>
</dbReference>